<sequence length="437" mass="46645">MNSIPQRRPVLRRRAVLGGLSLALGSAVILSGCQATPEPAGDPVTLTVWTWSNEAREALEDGVLEVFEEANPTIDVEVLVQPDKDYQTLLTTGLAGSGGPDIAAIRSYGVISSFAESGNLTPIDDIITDWAGFSDTALAGVTARGDGQIYAVPQGMQTAQVYYNKTIFDDLGLDVPTTWDEFLEVSEEIKASGVAPIVIPGAVAGQIALAGEVLGNARRGGPEFTQEFVAGDVDLTDDASVASIELMQEIQPYLVDNVTSVTLDEAVTIFATGMAAMYPSGTWQVSSFANLGADLDYGTFNVPVDSSWPSDEVTVAYGDGGWALSARTEHPDEAAVFLNWLASAEFAQLYANKMSTIPARDGVTIENEYVAEMYDRFLANPSTYLGLAYLRYGTPWGTDIYGEQVQKIWLGEQDAAGAADAIQTGIDAWFDPADFAN</sequence>
<feature type="chain" id="PRO_5045802326" evidence="3">
    <location>
        <begin position="36"/>
        <end position="437"/>
    </location>
</feature>
<dbReference type="InterPro" id="IPR006059">
    <property type="entry name" value="SBP"/>
</dbReference>
<dbReference type="CDD" id="cd13585">
    <property type="entry name" value="PBP2_TMBP_like"/>
    <property type="match status" value="1"/>
</dbReference>
<evidence type="ECO:0000313" key="4">
    <source>
        <dbReference type="EMBL" id="MDO7880609.1"/>
    </source>
</evidence>
<dbReference type="SUPFAM" id="SSF53850">
    <property type="entry name" value="Periplasmic binding protein-like II"/>
    <property type="match status" value="1"/>
</dbReference>
<dbReference type="EMBL" id="JAUQUB010000001">
    <property type="protein sequence ID" value="MDO7880609.1"/>
    <property type="molecule type" value="Genomic_DNA"/>
</dbReference>
<protein>
    <submittedName>
        <fullName evidence="4">Sugar ABC transporter substrate-binding protein</fullName>
    </submittedName>
</protein>
<evidence type="ECO:0000256" key="1">
    <source>
        <dbReference type="ARBA" id="ARBA00008520"/>
    </source>
</evidence>
<dbReference type="PANTHER" id="PTHR43649:SF29">
    <property type="entry name" value="OSMOPROTECTIVE COMPOUNDS-BINDING PROTEIN GGTB"/>
    <property type="match status" value="1"/>
</dbReference>
<reference evidence="4 5" key="1">
    <citation type="submission" date="2023-07" db="EMBL/GenBank/DDBJ databases">
        <title>Protaetiibacter sp. nov WY-16 isolated from soil.</title>
        <authorList>
            <person name="Liu B."/>
            <person name="Wan Y."/>
        </authorList>
    </citation>
    <scope>NUCLEOTIDE SEQUENCE [LARGE SCALE GENOMIC DNA]</scope>
    <source>
        <strain evidence="4 5">WY-16</strain>
    </source>
</reference>
<dbReference type="PANTHER" id="PTHR43649">
    <property type="entry name" value="ARABINOSE-BINDING PROTEIN-RELATED"/>
    <property type="match status" value="1"/>
</dbReference>
<comment type="caution">
    <text evidence="4">The sequence shown here is derived from an EMBL/GenBank/DDBJ whole genome shotgun (WGS) entry which is preliminary data.</text>
</comment>
<proteinExistence type="inferred from homology"/>
<accession>A0ABT9BHW2</accession>
<keyword evidence="2" id="KW-0813">Transport</keyword>
<dbReference type="Pfam" id="PF01547">
    <property type="entry name" value="SBP_bac_1"/>
    <property type="match status" value="1"/>
</dbReference>
<keyword evidence="5" id="KW-1185">Reference proteome</keyword>
<evidence type="ECO:0000313" key="5">
    <source>
        <dbReference type="Proteomes" id="UP001241072"/>
    </source>
</evidence>
<evidence type="ECO:0000256" key="3">
    <source>
        <dbReference type="SAM" id="SignalP"/>
    </source>
</evidence>
<dbReference type="PROSITE" id="PS51257">
    <property type="entry name" value="PROKAR_LIPOPROTEIN"/>
    <property type="match status" value="1"/>
</dbReference>
<evidence type="ECO:0000256" key="2">
    <source>
        <dbReference type="ARBA" id="ARBA00022448"/>
    </source>
</evidence>
<dbReference type="InterPro" id="IPR050490">
    <property type="entry name" value="Bact_solute-bd_prot1"/>
</dbReference>
<dbReference type="RefSeq" id="WP_305001041.1">
    <property type="nucleotide sequence ID" value="NZ_JAUQUB010000001.1"/>
</dbReference>
<feature type="signal peptide" evidence="3">
    <location>
        <begin position="1"/>
        <end position="35"/>
    </location>
</feature>
<gene>
    <name evidence="4" type="ORF">Q5716_00045</name>
</gene>
<comment type="similarity">
    <text evidence="1">Belongs to the bacterial solute-binding protein 1 family.</text>
</comment>
<dbReference type="Gene3D" id="3.40.190.10">
    <property type="entry name" value="Periplasmic binding protein-like II"/>
    <property type="match status" value="2"/>
</dbReference>
<name>A0ABT9BHW2_9MICO</name>
<organism evidence="4 5">
    <name type="scientific">Antiquaquibacter soli</name>
    <dbReference type="NCBI Taxonomy" id="3064523"/>
    <lineage>
        <taxon>Bacteria</taxon>
        <taxon>Bacillati</taxon>
        <taxon>Actinomycetota</taxon>
        <taxon>Actinomycetes</taxon>
        <taxon>Micrococcales</taxon>
        <taxon>Microbacteriaceae</taxon>
        <taxon>Antiquaquibacter</taxon>
    </lineage>
</organism>
<dbReference type="Proteomes" id="UP001241072">
    <property type="component" value="Unassembled WGS sequence"/>
</dbReference>
<keyword evidence="3" id="KW-0732">Signal</keyword>